<keyword evidence="8" id="KW-1185">Reference proteome</keyword>
<proteinExistence type="predicted"/>
<dbReference type="SUPFAM" id="SSF81321">
    <property type="entry name" value="Family A G protein-coupled receptor-like"/>
    <property type="match status" value="1"/>
</dbReference>
<evidence type="ECO:0000259" key="6">
    <source>
        <dbReference type="PROSITE" id="PS50262"/>
    </source>
</evidence>
<reference evidence="7 8" key="1">
    <citation type="journal article" date="2017" name="Curr. Biol.">
        <title>Genome architecture and evolution of a unichromosomal asexual nematode.</title>
        <authorList>
            <person name="Fradin H."/>
            <person name="Zegar C."/>
            <person name="Gutwein M."/>
            <person name="Lucas J."/>
            <person name="Kovtun M."/>
            <person name="Corcoran D."/>
            <person name="Baugh L.R."/>
            <person name="Kiontke K."/>
            <person name="Gunsalus K."/>
            <person name="Fitch D.H."/>
            <person name="Piano F."/>
        </authorList>
    </citation>
    <scope>NUCLEOTIDE SEQUENCE [LARGE SCALE GENOMIC DNA]</scope>
    <source>
        <strain evidence="7">PF1309</strain>
    </source>
</reference>
<feature type="transmembrane region" description="Helical" evidence="5">
    <location>
        <begin position="99"/>
        <end position="122"/>
    </location>
</feature>
<keyword evidence="3 5" id="KW-1133">Transmembrane helix</keyword>
<comment type="subcellular location">
    <subcellularLocation>
        <location evidence="1">Membrane</location>
    </subcellularLocation>
</comment>
<feature type="transmembrane region" description="Helical" evidence="5">
    <location>
        <begin position="261"/>
        <end position="284"/>
    </location>
</feature>
<keyword evidence="4 5" id="KW-0472">Membrane</keyword>
<dbReference type="AlphaFoldDB" id="A0A2A2LK09"/>
<dbReference type="EMBL" id="LIAE01006660">
    <property type="protein sequence ID" value="PAV86541.1"/>
    <property type="molecule type" value="Genomic_DNA"/>
</dbReference>
<dbReference type="InterPro" id="IPR017452">
    <property type="entry name" value="GPCR_Rhodpsn_7TM"/>
</dbReference>
<feature type="transmembrane region" description="Helical" evidence="5">
    <location>
        <begin position="152"/>
        <end position="173"/>
    </location>
</feature>
<accession>A0A2A2LK09</accession>
<dbReference type="PANTHER" id="PTHR46709">
    <property type="entry name" value="PROTEIN CBG23488-RELATED"/>
    <property type="match status" value="1"/>
</dbReference>
<dbReference type="OrthoDB" id="5870289at2759"/>
<keyword evidence="2 5" id="KW-0812">Transmembrane</keyword>
<gene>
    <name evidence="7" type="ORF">WR25_24264</name>
</gene>
<dbReference type="Proteomes" id="UP000218231">
    <property type="component" value="Unassembled WGS sequence"/>
</dbReference>
<evidence type="ECO:0000256" key="3">
    <source>
        <dbReference type="ARBA" id="ARBA00022989"/>
    </source>
</evidence>
<evidence type="ECO:0000313" key="8">
    <source>
        <dbReference type="Proteomes" id="UP000218231"/>
    </source>
</evidence>
<feature type="transmembrane region" description="Helical" evidence="5">
    <location>
        <begin position="221"/>
        <end position="241"/>
    </location>
</feature>
<evidence type="ECO:0000256" key="1">
    <source>
        <dbReference type="ARBA" id="ARBA00004370"/>
    </source>
</evidence>
<dbReference type="PROSITE" id="PS50262">
    <property type="entry name" value="G_PROTEIN_RECEP_F1_2"/>
    <property type="match status" value="1"/>
</dbReference>
<feature type="domain" description="G-protein coupled receptors family 1 profile" evidence="6">
    <location>
        <begin position="1"/>
        <end position="285"/>
    </location>
</feature>
<organism evidence="7 8">
    <name type="scientific">Diploscapter pachys</name>
    <dbReference type="NCBI Taxonomy" id="2018661"/>
    <lineage>
        <taxon>Eukaryota</taxon>
        <taxon>Metazoa</taxon>
        <taxon>Ecdysozoa</taxon>
        <taxon>Nematoda</taxon>
        <taxon>Chromadorea</taxon>
        <taxon>Rhabditida</taxon>
        <taxon>Rhabditina</taxon>
        <taxon>Rhabditomorpha</taxon>
        <taxon>Rhabditoidea</taxon>
        <taxon>Rhabditidae</taxon>
        <taxon>Diploscapter</taxon>
    </lineage>
</organism>
<comment type="caution">
    <text evidence="7">The sequence shown here is derived from an EMBL/GenBank/DDBJ whole genome shotgun (WGS) entry which is preliminary data.</text>
</comment>
<name>A0A2A2LK09_9BILA</name>
<sequence length="304" mass="36158">MFLTRGAYRNYPFQTFLALLDFNLCALYIFCFGFPKIAINLRIEWLYIMVRTVTVHTLFLSRIIQLLIPYILIAHTADKFIMMSSGTNTDSEICWNKRIMVITALFWIAVVIRVPTYMTFFVKDEPECDFFESKVLMTIDSEYQTFLLNFDFVVQFFHTFVSFIILCFLNTVVIKKQRDCHKRARRQSNFPAVKISVVLSNHRDVVHEIARNEEKKLRSTVRTTIVIISSYLACNAANFLIYVVETFRKEWIMNDHYDFILAYYVSTDICTWLFVLSSTIRIFIFYKYNPDLRREQMALRDEEI</sequence>
<evidence type="ECO:0000256" key="4">
    <source>
        <dbReference type="ARBA" id="ARBA00023136"/>
    </source>
</evidence>
<dbReference type="PANTHER" id="PTHR46709:SF15">
    <property type="entry name" value="G_PROTEIN_RECEP_F1_2 DOMAIN-CONTAINING PROTEIN"/>
    <property type="match status" value="1"/>
</dbReference>
<feature type="transmembrane region" description="Helical" evidence="5">
    <location>
        <begin position="16"/>
        <end position="39"/>
    </location>
</feature>
<dbReference type="GO" id="GO:0016020">
    <property type="term" value="C:membrane"/>
    <property type="evidence" value="ECO:0007669"/>
    <property type="project" value="UniProtKB-SubCell"/>
</dbReference>
<evidence type="ECO:0000256" key="5">
    <source>
        <dbReference type="SAM" id="Phobius"/>
    </source>
</evidence>
<evidence type="ECO:0000256" key="2">
    <source>
        <dbReference type="ARBA" id="ARBA00022692"/>
    </source>
</evidence>
<feature type="transmembrane region" description="Helical" evidence="5">
    <location>
        <begin position="59"/>
        <end position="78"/>
    </location>
</feature>
<protein>
    <recommendedName>
        <fullName evidence="6">G-protein coupled receptors family 1 profile domain-containing protein</fullName>
    </recommendedName>
</protein>
<dbReference type="Gene3D" id="1.20.1070.10">
    <property type="entry name" value="Rhodopsin 7-helix transmembrane proteins"/>
    <property type="match status" value="1"/>
</dbReference>
<evidence type="ECO:0000313" key="7">
    <source>
        <dbReference type="EMBL" id="PAV86541.1"/>
    </source>
</evidence>